<evidence type="ECO:0000256" key="8">
    <source>
        <dbReference type="ARBA" id="ARBA00022884"/>
    </source>
</evidence>
<comment type="catalytic activity">
    <reaction evidence="11 19">
        <text>[ThiS sulfur-carrier protein]-C-terminal Gly-Gly-AMP + S-sulfanyl-L-cysteinyl-[cysteine desulfurase] + AH2 = [ThiS sulfur-carrier protein]-C-terminal-Gly-aminoethanethioate + L-cysteinyl-[cysteine desulfurase] + A + AMP + 2 H(+)</text>
        <dbReference type="Rhea" id="RHEA:43340"/>
        <dbReference type="Rhea" id="RHEA-COMP:12157"/>
        <dbReference type="Rhea" id="RHEA-COMP:12158"/>
        <dbReference type="Rhea" id="RHEA-COMP:12910"/>
        <dbReference type="Rhea" id="RHEA-COMP:19908"/>
        <dbReference type="ChEBI" id="CHEBI:13193"/>
        <dbReference type="ChEBI" id="CHEBI:15378"/>
        <dbReference type="ChEBI" id="CHEBI:17499"/>
        <dbReference type="ChEBI" id="CHEBI:29950"/>
        <dbReference type="ChEBI" id="CHEBI:61963"/>
        <dbReference type="ChEBI" id="CHEBI:90618"/>
        <dbReference type="ChEBI" id="CHEBI:232372"/>
        <dbReference type="ChEBI" id="CHEBI:456215"/>
    </reaction>
</comment>
<evidence type="ECO:0000256" key="19">
    <source>
        <dbReference type="HAMAP-Rule" id="MF_00021"/>
    </source>
</evidence>
<dbReference type="GO" id="GO:0005524">
    <property type="term" value="F:ATP binding"/>
    <property type="evidence" value="ECO:0007669"/>
    <property type="project" value="UniProtKB-UniRule"/>
</dbReference>
<dbReference type="Proteomes" id="UP000657006">
    <property type="component" value="Unassembled WGS sequence"/>
</dbReference>
<evidence type="ECO:0000256" key="9">
    <source>
        <dbReference type="ARBA" id="ARBA00022977"/>
    </source>
</evidence>
<evidence type="ECO:0000256" key="13">
    <source>
        <dbReference type="ARBA" id="ARBA00061472"/>
    </source>
</evidence>
<dbReference type="CDD" id="cd11716">
    <property type="entry name" value="THUMP_ThiI"/>
    <property type="match status" value="1"/>
</dbReference>
<dbReference type="Pfam" id="PF22025">
    <property type="entry name" value="ThiI_fer"/>
    <property type="match status" value="1"/>
</dbReference>
<evidence type="ECO:0000256" key="4">
    <source>
        <dbReference type="ARBA" id="ARBA00022555"/>
    </source>
</evidence>
<dbReference type="InterPro" id="IPR003720">
    <property type="entry name" value="tRNA_STrfase"/>
</dbReference>
<feature type="binding site" evidence="19">
    <location>
        <position position="301"/>
    </location>
    <ligand>
        <name>ATP</name>
        <dbReference type="ChEBI" id="CHEBI:30616"/>
    </ligand>
</feature>
<evidence type="ECO:0000313" key="21">
    <source>
        <dbReference type="EMBL" id="MBC8543996.1"/>
    </source>
</evidence>
<dbReference type="GO" id="GO:0140741">
    <property type="term" value="F:tRNA-uracil-4 sulfurtransferase activity"/>
    <property type="evidence" value="ECO:0007669"/>
    <property type="project" value="UniProtKB-EC"/>
</dbReference>
<evidence type="ECO:0000256" key="5">
    <source>
        <dbReference type="ARBA" id="ARBA00022679"/>
    </source>
</evidence>
<dbReference type="PANTHER" id="PTHR43209:SF1">
    <property type="entry name" value="TRNA SULFURTRANSFERASE"/>
    <property type="match status" value="1"/>
</dbReference>
<dbReference type="GO" id="GO:0052837">
    <property type="term" value="P:thiazole biosynthetic process"/>
    <property type="evidence" value="ECO:0007669"/>
    <property type="project" value="TreeGrafter"/>
</dbReference>
<feature type="binding site" evidence="19">
    <location>
        <position position="292"/>
    </location>
    <ligand>
        <name>ATP</name>
        <dbReference type="ChEBI" id="CHEBI:30616"/>
    </ligand>
</feature>
<dbReference type="FunFam" id="3.40.50.620:FF:000053">
    <property type="entry name" value="Probable tRNA sulfurtransferase"/>
    <property type="match status" value="1"/>
</dbReference>
<keyword evidence="3 19" id="KW-0963">Cytoplasm</keyword>
<dbReference type="InterPro" id="IPR020536">
    <property type="entry name" value="ThiI_AANH"/>
</dbReference>
<evidence type="ECO:0000256" key="12">
    <source>
        <dbReference type="ARBA" id="ARBA00058382"/>
    </source>
</evidence>
<dbReference type="GO" id="GO:0009228">
    <property type="term" value="P:thiamine biosynthetic process"/>
    <property type="evidence" value="ECO:0007669"/>
    <property type="project" value="UniProtKB-KW"/>
</dbReference>
<proteinExistence type="inferred from homology"/>
<sequence length="400" mass="44707">MEKGLLIKYGEIAIKGNNRRLFENRLALNIKECLQPMGEFWIAKEQGRLFVEAPGEDWTDWTEEAAARISKVFGVVGICVVDVFSEDSFEAISANVNRYIQEHYGGDAATTFKVEVKRANKQYPMTSMELASALGATILEAYPAWQVDVHKPKTVIWVELRGRVYVYSKVIPGVGGMPTGTAGKAALLLSGGIDSPVAGWMMAKRGLELCAVYFHAHPYTTDRAKEKVVDLARKLSLYAGKMRVYVVPFTEIQLSIYEKCPHEQLTIIMRRIMMQIAEKIARKEGALALITGESLGQVASQTLQSLYCTNEVCEMPVFRPVIGFDKQDIVTIANSIDTYETSILPYEDCCTIFVAKHPETKPKLEAIQKSESRLPDMAQQIEKAVDGCEVITVYRGERIE</sequence>
<comment type="similarity">
    <text evidence="13 19">Belongs to the ThiI family.</text>
</comment>
<dbReference type="GO" id="GO:0009229">
    <property type="term" value="P:thiamine diphosphate biosynthetic process"/>
    <property type="evidence" value="ECO:0007669"/>
    <property type="project" value="UniProtKB-UniRule"/>
</dbReference>
<feature type="binding site" evidence="19">
    <location>
        <position position="270"/>
    </location>
    <ligand>
        <name>ATP</name>
        <dbReference type="ChEBI" id="CHEBI:30616"/>
    </ligand>
</feature>
<dbReference type="AlphaFoldDB" id="A0A926I2F2"/>
<evidence type="ECO:0000313" key="22">
    <source>
        <dbReference type="Proteomes" id="UP000657006"/>
    </source>
</evidence>
<evidence type="ECO:0000256" key="6">
    <source>
        <dbReference type="ARBA" id="ARBA00022741"/>
    </source>
</evidence>
<dbReference type="InterPro" id="IPR049961">
    <property type="entry name" value="ThiI_N"/>
</dbReference>
<name>A0A926I2F2_9FIRM</name>
<reference evidence="21" key="1">
    <citation type="submission" date="2020-08" db="EMBL/GenBank/DDBJ databases">
        <title>Genome public.</title>
        <authorList>
            <person name="Liu C."/>
            <person name="Sun Q."/>
        </authorList>
    </citation>
    <scope>NUCLEOTIDE SEQUENCE</scope>
    <source>
        <strain evidence="21">NSJ-32</strain>
    </source>
</reference>
<dbReference type="InterPro" id="IPR054173">
    <property type="entry name" value="ThiI_fer"/>
</dbReference>
<dbReference type="SUPFAM" id="SSF52402">
    <property type="entry name" value="Adenine nucleotide alpha hydrolases-like"/>
    <property type="match status" value="1"/>
</dbReference>
<dbReference type="InterPro" id="IPR049962">
    <property type="entry name" value="THUMP_ThiI"/>
</dbReference>
<dbReference type="InterPro" id="IPR014729">
    <property type="entry name" value="Rossmann-like_a/b/a_fold"/>
</dbReference>
<evidence type="ECO:0000256" key="3">
    <source>
        <dbReference type="ARBA" id="ARBA00022490"/>
    </source>
</evidence>
<evidence type="ECO:0000256" key="11">
    <source>
        <dbReference type="ARBA" id="ARBA00052330"/>
    </source>
</evidence>
<dbReference type="CDD" id="cd01712">
    <property type="entry name" value="PPase_ThiI"/>
    <property type="match status" value="1"/>
</dbReference>
<keyword evidence="7 19" id="KW-0067">ATP-binding</keyword>
<dbReference type="EC" id="2.8.1.4" evidence="14 19"/>
<dbReference type="Gene3D" id="3.40.50.620">
    <property type="entry name" value="HUPs"/>
    <property type="match status" value="1"/>
</dbReference>
<comment type="pathway">
    <text evidence="2 19">Cofactor biosynthesis; thiamine diphosphate biosynthesis.</text>
</comment>
<evidence type="ECO:0000256" key="2">
    <source>
        <dbReference type="ARBA" id="ARBA00004948"/>
    </source>
</evidence>
<dbReference type="SUPFAM" id="SSF143437">
    <property type="entry name" value="THUMP domain-like"/>
    <property type="match status" value="1"/>
</dbReference>
<accession>A0A926I2F2</accession>
<evidence type="ECO:0000256" key="15">
    <source>
        <dbReference type="ARBA" id="ARBA00071867"/>
    </source>
</evidence>
<comment type="catalytic activity">
    <reaction evidence="10 19">
        <text>[ThiI sulfur-carrier protein]-S-sulfanyl-L-cysteine + a uridine in tRNA + 2 reduced [2Fe-2S]-[ferredoxin] + ATP + H(+) = [ThiI sulfur-carrier protein]-L-cysteine + a 4-thiouridine in tRNA + 2 oxidized [2Fe-2S]-[ferredoxin] + AMP + diphosphate</text>
        <dbReference type="Rhea" id="RHEA:24176"/>
        <dbReference type="Rhea" id="RHEA-COMP:10000"/>
        <dbReference type="Rhea" id="RHEA-COMP:10001"/>
        <dbReference type="Rhea" id="RHEA-COMP:13337"/>
        <dbReference type="Rhea" id="RHEA-COMP:13338"/>
        <dbReference type="Rhea" id="RHEA-COMP:13339"/>
        <dbReference type="Rhea" id="RHEA-COMP:13340"/>
        <dbReference type="ChEBI" id="CHEBI:15378"/>
        <dbReference type="ChEBI" id="CHEBI:29950"/>
        <dbReference type="ChEBI" id="CHEBI:30616"/>
        <dbReference type="ChEBI" id="CHEBI:33019"/>
        <dbReference type="ChEBI" id="CHEBI:33737"/>
        <dbReference type="ChEBI" id="CHEBI:33738"/>
        <dbReference type="ChEBI" id="CHEBI:61963"/>
        <dbReference type="ChEBI" id="CHEBI:65315"/>
        <dbReference type="ChEBI" id="CHEBI:136798"/>
        <dbReference type="ChEBI" id="CHEBI:456215"/>
        <dbReference type="EC" id="2.8.1.4"/>
    </reaction>
</comment>
<keyword evidence="4 19" id="KW-0820">tRNA-binding</keyword>
<keyword evidence="9 19" id="KW-0784">Thiamine biosynthesis</keyword>
<evidence type="ECO:0000256" key="16">
    <source>
        <dbReference type="ARBA" id="ARBA00075337"/>
    </source>
</evidence>
<feature type="binding site" evidence="19">
    <location>
        <begin position="213"/>
        <end position="214"/>
    </location>
    <ligand>
        <name>ATP</name>
        <dbReference type="ChEBI" id="CHEBI:30616"/>
    </ligand>
</feature>
<comment type="function">
    <text evidence="12 19">Catalyzes the ATP-dependent transfer of a sulfur to tRNA to produce 4-thiouridine in position 8 of tRNAs, which functions as a near-UV photosensor. Also catalyzes the transfer of sulfur to the sulfur carrier protein ThiS, forming ThiS-thiocarboxylate. This is a step in the synthesis of thiazole, in the thiamine biosynthesis pathway. The sulfur is donated as persulfide by IscS.</text>
</comment>
<feature type="binding site" evidence="19">
    <location>
        <begin position="188"/>
        <end position="189"/>
    </location>
    <ligand>
        <name>ATP</name>
        <dbReference type="ChEBI" id="CHEBI:30616"/>
    </ligand>
</feature>
<dbReference type="GO" id="GO:0000049">
    <property type="term" value="F:tRNA binding"/>
    <property type="evidence" value="ECO:0007669"/>
    <property type="project" value="UniProtKB-UniRule"/>
</dbReference>
<keyword evidence="22" id="KW-1185">Reference proteome</keyword>
<dbReference type="InterPro" id="IPR004114">
    <property type="entry name" value="THUMP_dom"/>
</dbReference>
<keyword evidence="5 19" id="KW-0808">Transferase</keyword>
<dbReference type="GO" id="GO:0002937">
    <property type="term" value="P:tRNA 4-thiouridine biosynthesis"/>
    <property type="evidence" value="ECO:0007669"/>
    <property type="project" value="TreeGrafter"/>
</dbReference>
<keyword evidence="6 19" id="KW-0547">Nucleotide-binding</keyword>
<dbReference type="GO" id="GO:0005829">
    <property type="term" value="C:cytosol"/>
    <property type="evidence" value="ECO:0007669"/>
    <property type="project" value="TreeGrafter"/>
</dbReference>
<evidence type="ECO:0000256" key="1">
    <source>
        <dbReference type="ARBA" id="ARBA00004496"/>
    </source>
</evidence>
<evidence type="ECO:0000256" key="18">
    <source>
        <dbReference type="ARBA" id="ARBA00080570"/>
    </source>
</evidence>
<dbReference type="GO" id="GO:0004810">
    <property type="term" value="F:CCA tRNA nucleotidyltransferase activity"/>
    <property type="evidence" value="ECO:0007669"/>
    <property type="project" value="InterPro"/>
</dbReference>
<dbReference type="SMART" id="SM00981">
    <property type="entry name" value="THUMP"/>
    <property type="match status" value="1"/>
</dbReference>
<dbReference type="HAMAP" id="MF_00021">
    <property type="entry name" value="ThiI"/>
    <property type="match status" value="1"/>
</dbReference>
<keyword evidence="8 19" id="KW-0694">RNA-binding</keyword>
<dbReference type="PANTHER" id="PTHR43209">
    <property type="entry name" value="TRNA SULFURTRANSFERASE"/>
    <property type="match status" value="1"/>
</dbReference>
<evidence type="ECO:0000256" key="7">
    <source>
        <dbReference type="ARBA" id="ARBA00022840"/>
    </source>
</evidence>
<comment type="subcellular location">
    <subcellularLocation>
        <location evidence="1 19">Cytoplasm</location>
    </subcellularLocation>
</comment>
<dbReference type="RefSeq" id="WP_177720391.1">
    <property type="nucleotide sequence ID" value="NZ_JACRSQ010000015.1"/>
</dbReference>
<dbReference type="PROSITE" id="PS51165">
    <property type="entry name" value="THUMP"/>
    <property type="match status" value="1"/>
</dbReference>
<evidence type="ECO:0000259" key="20">
    <source>
        <dbReference type="PROSITE" id="PS51165"/>
    </source>
</evidence>
<evidence type="ECO:0000256" key="17">
    <source>
        <dbReference type="ARBA" id="ARBA00077849"/>
    </source>
</evidence>
<gene>
    <name evidence="19 21" type="primary">thiI</name>
    <name evidence="21" type="ORF">H8730_10605</name>
</gene>
<organism evidence="21 22">
    <name type="scientific">Bianquea renquensis</name>
    <dbReference type="NCBI Taxonomy" id="2763661"/>
    <lineage>
        <taxon>Bacteria</taxon>
        <taxon>Bacillati</taxon>
        <taxon>Bacillota</taxon>
        <taxon>Clostridia</taxon>
        <taxon>Eubacteriales</taxon>
        <taxon>Bianqueaceae</taxon>
        <taxon>Bianquea</taxon>
    </lineage>
</organism>
<dbReference type="EMBL" id="JACRSQ010000015">
    <property type="protein sequence ID" value="MBC8543996.1"/>
    <property type="molecule type" value="Genomic_DNA"/>
</dbReference>
<dbReference type="InterPro" id="IPR050102">
    <property type="entry name" value="tRNA_sulfurtransferase_ThiI"/>
</dbReference>
<dbReference type="Pfam" id="PF02926">
    <property type="entry name" value="THUMP"/>
    <property type="match status" value="1"/>
</dbReference>
<dbReference type="Gene3D" id="3.30.2130.30">
    <property type="match status" value="1"/>
</dbReference>
<evidence type="ECO:0000256" key="10">
    <source>
        <dbReference type="ARBA" id="ARBA00050570"/>
    </source>
</evidence>
<feature type="domain" description="THUMP" evidence="20">
    <location>
        <begin position="63"/>
        <end position="171"/>
    </location>
</feature>
<comment type="caution">
    <text evidence="21">The sequence shown here is derived from an EMBL/GenBank/DDBJ whole genome shotgun (WGS) entry which is preliminary data.</text>
</comment>
<evidence type="ECO:0000256" key="14">
    <source>
        <dbReference type="ARBA" id="ARBA00066827"/>
    </source>
</evidence>
<dbReference type="Pfam" id="PF02568">
    <property type="entry name" value="ThiI"/>
    <property type="match status" value="1"/>
</dbReference>
<dbReference type="NCBIfam" id="TIGR00342">
    <property type="entry name" value="tRNA uracil 4-sulfurtransferase ThiI"/>
    <property type="match status" value="1"/>
</dbReference>
<protein>
    <recommendedName>
        <fullName evidence="15 19">Probable tRNA sulfurtransferase</fullName>
        <ecNumber evidence="14 19">2.8.1.4</ecNumber>
    </recommendedName>
    <alternativeName>
        <fullName evidence="16 19">Sulfur carrier protein ThiS sulfurtransferase</fullName>
    </alternativeName>
    <alternativeName>
        <fullName evidence="17 19">Thiamine biosynthesis protein ThiI</fullName>
    </alternativeName>
    <alternativeName>
        <fullName evidence="18 19">tRNA 4-thiouridine synthase</fullName>
    </alternativeName>
</protein>